<dbReference type="PaxDb" id="321967-LSEI_0093"/>
<feature type="transmembrane region" description="Helical" evidence="1">
    <location>
        <begin position="66"/>
        <end position="96"/>
    </location>
</feature>
<keyword evidence="1" id="KW-0812">Transmembrane</keyword>
<dbReference type="AlphaFoldDB" id="Q03CW5"/>
<name>Q03CW5_LACP3</name>
<sequence>MNCKLGIIKLFNRKGLPQMIKSDKRQITTMILGFSVLQIIMFGLLYRTKDPKEFASMIHQVVTNNTMRLVIIILILFVFLASMIVSSLLTSVFSFLATNLFKKKNLKYEFQCIFLIFLIVSSLQPAISTLTSPFFQTDIPIAYITALFLFGGLLIHKTHNILRSILLVLLLVVVQLVVIFIA</sequence>
<evidence type="ECO:0000313" key="3">
    <source>
        <dbReference type="Proteomes" id="UP000001651"/>
    </source>
</evidence>
<evidence type="ECO:0000313" key="2">
    <source>
        <dbReference type="EMBL" id="ABJ68957.1"/>
    </source>
</evidence>
<evidence type="ECO:0000256" key="1">
    <source>
        <dbReference type="SAM" id="Phobius"/>
    </source>
</evidence>
<feature type="transmembrane region" description="Helical" evidence="1">
    <location>
        <begin position="139"/>
        <end position="155"/>
    </location>
</feature>
<feature type="transmembrane region" description="Helical" evidence="1">
    <location>
        <begin position="108"/>
        <end position="127"/>
    </location>
</feature>
<dbReference type="Proteomes" id="UP000001651">
    <property type="component" value="Chromosome"/>
</dbReference>
<evidence type="ECO:0008006" key="4">
    <source>
        <dbReference type="Google" id="ProtNLM"/>
    </source>
</evidence>
<feature type="transmembrane region" description="Helical" evidence="1">
    <location>
        <begin position="27"/>
        <end position="46"/>
    </location>
</feature>
<proteinExistence type="predicted"/>
<dbReference type="KEGG" id="lca:LSEI_0093"/>
<reference evidence="2 3" key="1">
    <citation type="journal article" date="2006" name="Proc. Natl. Acad. Sci. U.S.A.">
        <title>Comparative genomics of the lactic acid bacteria.</title>
        <authorList>
            <person name="Makarova K."/>
            <person name="Slesarev A."/>
            <person name="Wolf Y."/>
            <person name="Sorokin A."/>
            <person name="Mirkin B."/>
            <person name="Koonin E."/>
            <person name="Pavlov A."/>
            <person name="Pavlova N."/>
            <person name="Karamychev V."/>
            <person name="Polouchine N."/>
            <person name="Shakhova V."/>
            <person name="Grigoriev I."/>
            <person name="Lou Y."/>
            <person name="Rohksar D."/>
            <person name="Lucas S."/>
            <person name="Huang K."/>
            <person name="Goodstein D.M."/>
            <person name="Hawkins T."/>
            <person name="Plengvidhya V."/>
            <person name="Welker D."/>
            <person name="Hughes J."/>
            <person name="Goh Y."/>
            <person name="Benson A."/>
            <person name="Baldwin K."/>
            <person name="Lee J.H."/>
            <person name="Diaz-Muniz I."/>
            <person name="Dosti B."/>
            <person name="Smeianov V."/>
            <person name="Wechter W."/>
            <person name="Barabote R."/>
            <person name="Lorca G."/>
            <person name="Altermann E."/>
            <person name="Barrangou R."/>
            <person name="Ganesan B."/>
            <person name="Xie Y."/>
            <person name="Rawsthorne H."/>
            <person name="Tamir D."/>
            <person name="Parker C."/>
            <person name="Breidt F."/>
            <person name="Broadbent J."/>
            <person name="Hutkins R."/>
            <person name="O'Sullivan D."/>
            <person name="Steele J."/>
            <person name="Unlu G."/>
            <person name="Saier M."/>
            <person name="Klaenhammer T."/>
            <person name="Richardson P."/>
            <person name="Kozyavkin S."/>
            <person name="Weimer B."/>
            <person name="Mills D."/>
        </authorList>
    </citation>
    <scope>NUCLEOTIDE SEQUENCE [LARGE SCALE GENOMIC DNA]</scope>
    <source>
        <strain evidence="3">ATCC 334 / BCRC 17002 / CCUG 31169 / CIP 107868 / KCTC 3260 / NRRL B-441</strain>
    </source>
</reference>
<accession>Q03CW5</accession>
<protein>
    <recommendedName>
        <fullName evidence="4">Yip1 domain-containing protein</fullName>
    </recommendedName>
</protein>
<dbReference type="EMBL" id="CP000423">
    <property type="protein sequence ID" value="ABJ68957.1"/>
    <property type="molecule type" value="Genomic_DNA"/>
</dbReference>
<keyword evidence="1" id="KW-1133">Transmembrane helix</keyword>
<keyword evidence="1" id="KW-0472">Membrane</keyword>
<feature type="transmembrane region" description="Helical" evidence="1">
    <location>
        <begin position="162"/>
        <end position="181"/>
    </location>
</feature>
<keyword evidence="3" id="KW-1185">Reference proteome</keyword>
<organism evidence="2 3">
    <name type="scientific">Lacticaseibacillus paracasei (strain ATCC 334 / BCRC 17002 / CCUG 31169 / CIP 107868 / KCTC 3260 / NRRL B-441)</name>
    <name type="common">Lactobacillus paracasei</name>
    <dbReference type="NCBI Taxonomy" id="321967"/>
    <lineage>
        <taxon>Bacteria</taxon>
        <taxon>Bacillati</taxon>
        <taxon>Bacillota</taxon>
        <taxon>Bacilli</taxon>
        <taxon>Lactobacillales</taxon>
        <taxon>Lactobacillaceae</taxon>
        <taxon>Lacticaseibacillus</taxon>
    </lineage>
</organism>
<gene>
    <name evidence="2" type="ordered locus">LSEI_0093</name>
</gene>
<dbReference type="HOGENOM" id="CLU_1480245_0_0_9"/>